<reference evidence="2 3" key="1">
    <citation type="submission" date="2018-11" db="EMBL/GenBank/DDBJ databases">
        <authorList>
            <consortium name="Pathogen Informatics"/>
        </authorList>
    </citation>
    <scope>NUCLEOTIDE SEQUENCE [LARGE SCALE GENOMIC DNA]</scope>
</reference>
<organism evidence="2 3">
    <name type="scientific">Strongylus vulgaris</name>
    <name type="common">Blood worm</name>
    <dbReference type="NCBI Taxonomy" id="40348"/>
    <lineage>
        <taxon>Eukaryota</taxon>
        <taxon>Metazoa</taxon>
        <taxon>Ecdysozoa</taxon>
        <taxon>Nematoda</taxon>
        <taxon>Chromadorea</taxon>
        <taxon>Rhabditida</taxon>
        <taxon>Rhabditina</taxon>
        <taxon>Rhabditomorpha</taxon>
        <taxon>Strongyloidea</taxon>
        <taxon>Strongylidae</taxon>
        <taxon>Strongylus</taxon>
    </lineage>
</organism>
<dbReference type="AlphaFoldDB" id="A0A3P7IVQ4"/>
<evidence type="ECO:0000313" key="2">
    <source>
        <dbReference type="EMBL" id="VDM77041.1"/>
    </source>
</evidence>
<proteinExistence type="predicted"/>
<evidence type="ECO:0000313" key="3">
    <source>
        <dbReference type="Proteomes" id="UP000270094"/>
    </source>
</evidence>
<dbReference type="EMBL" id="UYYB01098304">
    <property type="protein sequence ID" value="VDM77041.1"/>
    <property type="molecule type" value="Genomic_DNA"/>
</dbReference>
<gene>
    <name evidence="2" type="ORF">SVUK_LOCUS12039</name>
</gene>
<evidence type="ECO:0000256" key="1">
    <source>
        <dbReference type="SAM" id="MobiDB-lite"/>
    </source>
</evidence>
<feature type="region of interest" description="Disordered" evidence="1">
    <location>
        <begin position="1"/>
        <end position="90"/>
    </location>
</feature>
<sequence>MSEASADVEELDSERKSNTTNDEQPPVNVGETVNVQHGELSGGSFDSIGNEEAPSRHDEGSEVEHGELSGGSFDSIGNGEAPSRHDEGSEVESYLPAIQYLRQDKCEVDCIIQVNGRVLGVVSYFHVIERGMRASKYGDTSIGASPLHKDPKINRSFDAQKRNGLAHGHRLNTLSRDSGHLH</sequence>
<dbReference type="Proteomes" id="UP000270094">
    <property type="component" value="Unassembled WGS sequence"/>
</dbReference>
<name>A0A3P7IVQ4_STRVU</name>
<accession>A0A3P7IVQ4</accession>
<keyword evidence="3" id="KW-1185">Reference proteome</keyword>
<protein>
    <submittedName>
        <fullName evidence="2">Uncharacterized protein</fullName>
    </submittedName>
</protein>
<feature type="compositionally biased region" description="Acidic residues" evidence="1">
    <location>
        <begin position="1"/>
        <end position="12"/>
    </location>
</feature>
<feature type="compositionally biased region" description="Basic and acidic residues" evidence="1">
    <location>
        <begin position="53"/>
        <end position="67"/>
    </location>
</feature>